<dbReference type="SMART" id="SM00849">
    <property type="entry name" value="Lactamase_B"/>
    <property type="match status" value="1"/>
</dbReference>
<protein>
    <recommendedName>
        <fullName evidence="5">Metallo-beta-lactamase domain-containing protein</fullName>
    </recommendedName>
</protein>
<comment type="caution">
    <text evidence="6">The sequence shown here is derived from an EMBL/GenBank/DDBJ whole genome shotgun (WGS) entry which is preliminary data.</text>
</comment>
<evidence type="ECO:0000256" key="3">
    <source>
        <dbReference type="ARBA" id="ARBA00022801"/>
    </source>
</evidence>
<keyword evidence="7" id="KW-1185">Reference proteome</keyword>
<gene>
    <name evidence="6" type="ORF">DEX24_08015</name>
</gene>
<dbReference type="GO" id="GO:0046872">
    <property type="term" value="F:metal ion binding"/>
    <property type="evidence" value="ECO:0007669"/>
    <property type="project" value="UniProtKB-KW"/>
</dbReference>
<dbReference type="CDD" id="cd06262">
    <property type="entry name" value="metallo-hydrolase-like_MBL-fold"/>
    <property type="match status" value="1"/>
</dbReference>
<evidence type="ECO:0000256" key="4">
    <source>
        <dbReference type="ARBA" id="ARBA00022833"/>
    </source>
</evidence>
<dbReference type="SUPFAM" id="SSF56281">
    <property type="entry name" value="Metallo-hydrolase/oxidoreductase"/>
    <property type="match status" value="1"/>
</dbReference>
<dbReference type="PANTHER" id="PTHR46233">
    <property type="entry name" value="HYDROXYACYLGLUTATHIONE HYDROLASE GLOC"/>
    <property type="match status" value="1"/>
</dbReference>
<accession>A0A2U3ALW5</accession>
<keyword evidence="3" id="KW-0378">Hydrolase</keyword>
<evidence type="ECO:0000313" key="7">
    <source>
        <dbReference type="Proteomes" id="UP000245938"/>
    </source>
</evidence>
<dbReference type="AlphaFoldDB" id="A0A2U3ALW5"/>
<evidence type="ECO:0000259" key="5">
    <source>
        <dbReference type="SMART" id="SM00849"/>
    </source>
</evidence>
<dbReference type="Gene3D" id="3.60.15.10">
    <property type="entry name" value="Ribonuclease Z/Hydroxyacylglutathione hydrolase-like"/>
    <property type="match status" value="1"/>
</dbReference>
<dbReference type="EMBL" id="QFVR01000008">
    <property type="protein sequence ID" value="PWI25543.1"/>
    <property type="molecule type" value="Genomic_DNA"/>
</dbReference>
<dbReference type="InterPro" id="IPR051453">
    <property type="entry name" value="MBL_Glyoxalase_II"/>
</dbReference>
<dbReference type="Proteomes" id="UP000245938">
    <property type="component" value="Unassembled WGS sequence"/>
</dbReference>
<evidence type="ECO:0000256" key="2">
    <source>
        <dbReference type="ARBA" id="ARBA00022723"/>
    </source>
</evidence>
<dbReference type="InterPro" id="IPR036866">
    <property type="entry name" value="RibonucZ/Hydroxyglut_hydro"/>
</dbReference>
<proteinExistence type="predicted"/>
<dbReference type="GO" id="GO:0016787">
    <property type="term" value="F:hydrolase activity"/>
    <property type="evidence" value="ECO:0007669"/>
    <property type="project" value="UniProtKB-KW"/>
</dbReference>
<feature type="domain" description="Metallo-beta-lactamase" evidence="5">
    <location>
        <begin position="13"/>
        <end position="193"/>
    </location>
</feature>
<name>A0A2U3ALW5_9BACL</name>
<dbReference type="Pfam" id="PF00753">
    <property type="entry name" value="Lactamase_B"/>
    <property type="match status" value="1"/>
</dbReference>
<organism evidence="6 7">
    <name type="scientific">Kurthia sibirica</name>
    <dbReference type="NCBI Taxonomy" id="202750"/>
    <lineage>
        <taxon>Bacteria</taxon>
        <taxon>Bacillati</taxon>
        <taxon>Bacillota</taxon>
        <taxon>Bacilli</taxon>
        <taxon>Bacillales</taxon>
        <taxon>Caryophanaceae</taxon>
        <taxon>Kurthia</taxon>
    </lineage>
</organism>
<comment type="cofactor">
    <cofactor evidence="1">
        <name>Zn(2+)</name>
        <dbReference type="ChEBI" id="CHEBI:29105"/>
    </cofactor>
</comment>
<dbReference type="PANTHER" id="PTHR46233:SF3">
    <property type="entry name" value="HYDROXYACYLGLUTATHIONE HYDROLASE GLOC"/>
    <property type="match status" value="1"/>
</dbReference>
<sequence length="212" mass="23523">MLNIRKYALGPVQTNCYIISNKQKECLIIDPGEQGNDIIKEIKKASLKPQAILLTHAHFDHIGALDVVRDAFDIPVYMHIKEKEWLSNPDLNGSGKYAQLPNYTMREADHYLQAAKNVEVGNFLFDVAYTPGHSPGSISFIFQEDRLAFVGDTLFKGSIGRTDLVGGNQNLLLKSIHDHLLILAADTIIYPGHDAATTVGEEIDSNPYLNGF</sequence>
<keyword evidence="4" id="KW-0862">Zinc</keyword>
<dbReference type="RefSeq" id="WP_109305902.1">
    <property type="nucleotide sequence ID" value="NZ_BJUF01000017.1"/>
</dbReference>
<evidence type="ECO:0000256" key="1">
    <source>
        <dbReference type="ARBA" id="ARBA00001947"/>
    </source>
</evidence>
<evidence type="ECO:0000313" key="6">
    <source>
        <dbReference type="EMBL" id="PWI25543.1"/>
    </source>
</evidence>
<keyword evidence="2" id="KW-0479">Metal-binding</keyword>
<reference evidence="6 7" key="1">
    <citation type="submission" date="2018-05" db="EMBL/GenBank/DDBJ databases">
        <title>Kurthia sibirica genome sequence.</title>
        <authorList>
            <person name="Maclea K.S."/>
            <person name="Goen A.E."/>
        </authorList>
    </citation>
    <scope>NUCLEOTIDE SEQUENCE [LARGE SCALE GENOMIC DNA]</scope>
    <source>
        <strain evidence="6 7">ATCC 49154</strain>
    </source>
</reference>
<dbReference type="OrthoDB" id="9802248at2"/>
<dbReference type="InterPro" id="IPR001279">
    <property type="entry name" value="Metallo-B-lactamas"/>
</dbReference>